<dbReference type="GO" id="GO:0140662">
    <property type="term" value="F:ATP-dependent protein folding chaperone"/>
    <property type="evidence" value="ECO:0007669"/>
    <property type="project" value="InterPro"/>
</dbReference>
<dbReference type="Gene3D" id="1.20.120.790">
    <property type="entry name" value="Heat shock protein 90, C-terminal domain"/>
    <property type="match status" value="1"/>
</dbReference>
<gene>
    <name evidence="10" type="primary">htpG</name>
    <name evidence="14" type="ORF">ALP29_04668</name>
</gene>
<feature type="binding site" evidence="11">
    <location>
        <position position="123"/>
    </location>
    <ligand>
        <name>ATP</name>
        <dbReference type="ChEBI" id="CHEBI:30616"/>
    </ligand>
</feature>
<dbReference type="InterPro" id="IPR037196">
    <property type="entry name" value="HSP90_C"/>
</dbReference>
<dbReference type="PRINTS" id="PR00775">
    <property type="entry name" value="HEATSHOCK90"/>
</dbReference>
<dbReference type="SUPFAM" id="SSF110942">
    <property type="entry name" value="HSP90 C-terminal domain"/>
    <property type="match status" value="1"/>
</dbReference>
<accession>A0A3M5TYZ9</accession>
<dbReference type="EMBL" id="RBUA01001656">
    <property type="protein sequence ID" value="RMU38835.1"/>
    <property type="molecule type" value="Genomic_DNA"/>
</dbReference>
<evidence type="ECO:0000256" key="4">
    <source>
        <dbReference type="ARBA" id="ARBA00022741"/>
    </source>
</evidence>
<dbReference type="InterPro" id="IPR020568">
    <property type="entry name" value="Ribosomal_Su5_D2-typ_SF"/>
</dbReference>
<dbReference type="GO" id="GO:0016887">
    <property type="term" value="F:ATP hydrolysis activity"/>
    <property type="evidence" value="ECO:0007669"/>
    <property type="project" value="InterPro"/>
</dbReference>
<feature type="binding site" evidence="11">
    <location>
        <position position="118"/>
    </location>
    <ligand>
        <name>ATP</name>
        <dbReference type="ChEBI" id="CHEBI:30616"/>
    </ligand>
</feature>
<dbReference type="GO" id="GO:0005737">
    <property type="term" value="C:cytoplasm"/>
    <property type="evidence" value="ECO:0007669"/>
    <property type="project" value="UniProtKB-SubCell"/>
</dbReference>
<evidence type="ECO:0000256" key="9">
    <source>
        <dbReference type="ARBA" id="ARBA00070675"/>
    </source>
</evidence>
<feature type="region of interest" description="Disordered" evidence="12">
    <location>
        <begin position="1"/>
        <end position="21"/>
    </location>
</feature>
<evidence type="ECO:0000256" key="6">
    <source>
        <dbReference type="ARBA" id="ARBA00023016"/>
    </source>
</evidence>
<comment type="subcellular location">
    <subcellularLocation>
        <location evidence="1 10">Cytoplasm</location>
    </subcellularLocation>
</comment>
<dbReference type="SUPFAM" id="SSF54211">
    <property type="entry name" value="Ribosomal protein S5 domain 2-like"/>
    <property type="match status" value="1"/>
</dbReference>
<dbReference type="PANTHER" id="PTHR11528">
    <property type="entry name" value="HEAT SHOCK PROTEIN 90 FAMILY MEMBER"/>
    <property type="match status" value="1"/>
</dbReference>
<dbReference type="CDD" id="cd16927">
    <property type="entry name" value="HATPase_Hsp90-like"/>
    <property type="match status" value="1"/>
</dbReference>
<dbReference type="Pfam" id="PF13589">
    <property type="entry name" value="HATPase_c_3"/>
    <property type="match status" value="1"/>
</dbReference>
<reference evidence="14 15" key="1">
    <citation type="submission" date="2018-08" db="EMBL/GenBank/DDBJ databases">
        <title>Recombination of ecologically and evolutionarily significant loci maintains genetic cohesion in the Pseudomonas syringae species complex.</title>
        <authorList>
            <person name="Dillon M."/>
            <person name="Thakur S."/>
            <person name="Almeida R.N.D."/>
            <person name="Weir B.S."/>
            <person name="Guttman D.S."/>
        </authorList>
    </citation>
    <scope>NUCLEOTIDE SEQUENCE [LARGE SCALE GENOMIC DNA]</scope>
    <source>
        <strain evidence="14 15">ICMP 14479</strain>
    </source>
</reference>
<dbReference type="GO" id="GO:0051082">
    <property type="term" value="F:unfolded protein binding"/>
    <property type="evidence" value="ECO:0007669"/>
    <property type="project" value="UniProtKB-UniRule"/>
</dbReference>
<dbReference type="FunFam" id="3.30.565.10:FF:000009">
    <property type="entry name" value="Molecular chaperone HtpG"/>
    <property type="match status" value="1"/>
</dbReference>
<dbReference type="InterPro" id="IPR003594">
    <property type="entry name" value="HATPase_dom"/>
</dbReference>
<dbReference type="Proteomes" id="UP000280395">
    <property type="component" value="Unassembled WGS sequence"/>
</dbReference>
<dbReference type="SUPFAM" id="SSF55874">
    <property type="entry name" value="ATPase domain of HSP90 chaperone/DNA topoisomerase II/histidine kinase"/>
    <property type="match status" value="1"/>
</dbReference>
<dbReference type="PIRSF" id="PIRSF002583">
    <property type="entry name" value="Hsp90"/>
    <property type="match status" value="1"/>
</dbReference>
<dbReference type="InterPro" id="IPR019805">
    <property type="entry name" value="Heat_shock_protein_90_CS"/>
</dbReference>
<comment type="function">
    <text evidence="8 10">Molecular chaperone. Has ATPase activity.</text>
</comment>
<dbReference type="InterPro" id="IPR020575">
    <property type="entry name" value="Hsp90_N"/>
</dbReference>
<dbReference type="NCBIfam" id="NF003555">
    <property type="entry name" value="PRK05218.1"/>
    <property type="match status" value="1"/>
</dbReference>
<keyword evidence="4 10" id="KW-0547">Nucleotide-binding</keyword>
<evidence type="ECO:0000256" key="5">
    <source>
        <dbReference type="ARBA" id="ARBA00022840"/>
    </source>
</evidence>
<comment type="similarity">
    <text evidence="2 10">Belongs to the heat shock protein 90 family.</text>
</comment>
<name>A0A3M5TYZ9_PSESX</name>
<keyword evidence="3 10" id="KW-0963">Cytoplasm</keyword>
<feature type="region of interest" description="A; substrate-binding" evidence="10">
    <location>
        <begin position="1"/>
        <end position="377"/>
    </location>
</feature>
<dbReference type="InterPro" id="IPR001404">
    <property type="entry name" value="Hsp90_fam"/>
</dbReference>
<evidence type="ECO:0000256" key="11">
    <source>
        <dbReference type="PIRSR" id="PIRSR002583-1"/>
    </source>
</evidence>
<dbReference type="Gene3D" id="3.30.565.10">
    <property type="entry name" value="Histidine kinase-like ATPase, C-terminal domain"/>
    <property type="match status" value="1"/>
</dbReference>
<keyword evidence="6 10" id="KW-0346">Stress response</keyword>
<evidence type="ECO:0000256" key="3">
    <source>
        <dbReference type="ARBA" id="ARBA00022490"/>
    </source>
</evidence>
<evidence type="ECO:0000256" key="1">
    <source>
        <dbReference type="ARBA" id="ARBA00004496"/>
    </source>
</evidence>
<evidence type="ECO:0000256" key="8">
    <source>
        <dbReference type="ARBA" id="ARBA00058590"/>
    </source>
</evidence>
<dbReference type="GO" id="GO:0005524">
    <property type="term" value="F:ATP binding"/>
    <property type="evidence" value="ECO:0007669"/>
    <property type="project" value="UniProtKB-UniRule"/>
</dbReference>
<feature type="binding site" evidence="11">
    <location>
        <begin position="160"/>
        <end position="165"/>
    </location>
    <ligand>
        <name>ATP</name>
        <dbReference type="ChEBI" id="CHEBI:30616"/>
    </ligand>
</feature>
<proteinExistence type="inferred from homology"/>
<comment type="caution">
    <text evidence="14">The sequence shown here is derived from an EMBL/GenBank/DDBJ whole genome shotgun (WGS) entry which is preliminary data.</text>
</comment>
<keyword evidence="5 10" id="KW-0067">ATP-binding</keyword>
<feature type="binding site" evidence="11">
    <location>
        <position position="76"/>
    </location>
    <ligand>
        <name>ATP</name>
        <dbReference type="ChEBI" id="CHEBI:30616"/>
    </ligand>
</feature>
<feature type="binding site" evidence="11">
    <location>
        <position position="377"/>
    </location>
    <ligand>
        <name>ATP</name>
        <dbReference type="ChEBI" id="CHEBI:30616"/>
    </ligand>
</feature>
<dbReference type="HAMAP" id="MF_00505">
    <property type="entry name" value="HSP90"/>
    <property type="match status" value="1"/>
</dbReference>
<feature type="binding site" evidence="11">
    <location>
        <begin position="138"/>
        <end position="139"/>
    </location>
    <ligand>
        <name>ATP</name>
        <dbReference type="ChEBI" id="CHEBI:30616"/>
    </ligand>
</feature>
<evidence type="ECO:0000256" key="12">
    <source>
        <dbReference type="SAM" id="MobiDB-lite"/>
    </source>
</evidence>
<dbReference type="PROSITE" id="PS00298">
    <property type="entry name" value="HSP90"/>
    <property type="match status" value="1"/>
</dbReference>
<protein>
    <recommendedName>
        <fullName evidence="9 10">Chaperone protein HtpG</fullName>
    </recommendedName>
    <alternativeName>
        <fullName evidence="10">Heat shock protein HtpG</fullName>
    </alternativeName>
    <alternativeName>
        <fullName evidence="10">High temperature protein G</fullName>
    </alternativeName>
</protein>
<evidence type="ECO:0000259" key="13">
    <source>
        <dbReference type="SMART" id="SM00387"/>
    </source>
</evidence>
<feature type="binding site" evidence="11">
    <location>
        <position position="212"/>
    </location>
    <ligand>
        <name>ATP</name>
        <dbReference type="ChEBI" id="CHEBI:30616"/>
    </ligand>
</feature>
<dbReference type="SMART" id="SM00387">
    <property type="entry name" value="HATPase_c"/>
    <property type="match status" value="1"/>
</dbReference>
<feature type="domain" description="Histidine kinase/HSP90-like ATPase" evidence="13">
    <location>
        <begin position="65"/>
        <end position="222"/>
    </location>
</feature>
<feature type="binding site" evidence="11">
    <location>
        <position position="137"/>
    </location>
    <ligand>
        <name>ATP</name>
        <dbReference type="ChEBI" id="CHEBI:30616"/>
    </ligand>
</feature>
<evidence type="ECO:0000256" key="10">
    <source>
        <dbReference type="HAMAP-Rule" id="MF_00505"/>
    </source>
</evidence>
<organism evidence="14 15">
    <name type="scientific">Pseudomonas syringae pv. avii</name>
    <dbReference type="NCBI Taxonomy" id="663959"/>
    <lineage>
        <taxon>Bacteria</taxon>
        <taxon>Pseudomonadati</taxon>
        <taxon>Pseudomonadota</taxon>
        <taxon>Gammaproteobacteria</taxon>
        <taxon>Pseudomonadales</taxon>
        <taxon>Pseudomonadaceae</taxon>
        <taxon>Pseudomonas</taxon>
        <taxon>Pseudomonas syringae</taxon>
    </lineage>
</organism>
<comment type="caution">
    <text evidence="10">Lacks conserved residue(s) required for the propagation of feature annotation.</text>
</comment>
<dbReference type="FunFam" id="3.30.230.80:FF:000002">
    <property type="entry name" value="Molecular chaperone HtpG"/>
    <property type="match status" value="1"/>
</dbReference>
<dbReference type="InterPro" id="IPR036890">
    <property type="entry name" value="HATPase_C_sf"/>
</dbReference>
<dbReference type="Pfam" id="PF00183">
    <property type="entry name" value="HSP90"/>
    <property type="match status" value="1"/>
</dbReference>
<keyword evidence="7 10" id="KW-0143">Chaperone</keyword>
<dbReference type="Gene3D" id="3.40.50.11260">
    <property type="match status" value="1"/>
</dbReference>
<evidence type="ECO:0000256" key="2">
    <source>
        <dbReference type="ARBA" id="ARBA00008239"/>
    </source>
</evidence>
<dbReference type="Gene3D" id="3.30.230.80">
    <property type="match status" value="1"/>
</dbReference>
<feature type="region of interest" description="C" evidence="10">
    <location>
        <begin position="595"/>
        <end position="669"/>
    </location>
</feature>
<evidence type="ECO:0000256" key="7">
    <source>
        <dbReference type="ARBA" id="ARBA00023186"/>
    </source>
</evidence>
<evidence type="ECO:0000313" key="14">
    <source>
        <dbReference type="EMBL" id="RMU38835.1"/>
    </source>
</evidence>
<evidence type="ECO:0000313" key="15">
    <source>
        <dbReference type="Proteomes" id="UP000280395"/>
    </source>
</evidence>
<sequence>MGPPLKSWPEPPTLMTTRRQPFRARPLPSNWSLMTMSVETQKETLGFQTEVKQLLHLMIHSLYSNKEIFLRELISNASDAVDKLRFEALSKPELLEGGAELKIRVSYDKDAKTVTLEDNGIGMSRDDAITHLGTIAKSGTADFMKNLSGDQKKDSHLIGQFGVGFYSAFIVADKVEVFSRRAGFDASEGVHWASKGEGEFEIATIDKADRGTRIVLHLKAGEDEFADGWRLRNIIKKYSDHIALPIELPKEQTVAEGEEAPAVEWETVNRASALWTRPRTEIKDEEYQEFYKHIGHDYENPLSWSHNKVEGKLEYSSLLYVPARAPFDLYQREAPKGLKLYVQRVFVMDQAESFLPLYLRFIKGVVDSNDLSLNVSREILQKDPIIDSMKSALTKRVLDMLEKLAKNEPEQYKSFWKNFGQVMKEGPAEDFANKEKIAGLLRFASTQGEDGEQVVSLADYLARAKEGQDKIYYLTGETYAQVKNSPHLEVFRKKGIEVLLLTDRIDEWLMSYLTEFDGKTFVDVARGDLDLGNLDSEEEKKEAEEVAKSKEGLVERIKASLGEAVSEVRVSHRLTDSPAILAIGEQDLGMQMRQILEASGQKVPDSKPIFEFNPSHPLIEKLDGEQSEERFGDLSHILFDQAALAAGDSLKDPAAYVRRLNKLLVELSV</sequence>
<dbReference type="AlphaFoldDB" id="A0A3M5TYZ9"/>
<comment type="subunit">
    <text evidence="10">Homodimer.</text>
</comment>
<feature type="binding site" evidence="11">
    <location>
        <position position="72"/>
    </location>
    <ligand>
        <name>ATP</name>
        <dbReference type="ChEBI" id="CHEBI:30616"/>
    </ligand>
</feature>